<organism evidence="1">
    <name type="scientific">Streptantibioticus silvisoli</name>
    <dbReference type="NCBI Taxonomy" id="2705255"/>
    <lineage>
        <taxon>Bacteria</taxon>
        <taxon>Bacillati</taxon>
        <taxon>Actinomycetota</taxon>
        <taxon>Actinomycetes</taxon>
        <taxon>Kitasatosporales</taxon>
        <taxon>Streptomycetaceae</taxon>
        <taxon>Streptantibioticus</taxon>
    </lineage>
</organism>
<accession>A0AA90KBS0</accession>
<proteinExistence type="predicted"/>
<dbReference type="AlphaFoldDB" id="A0AA90KBS0"/>
<dbReference type="EMBL" id="JABXJJ020000059">
    <property type="protein sequence ID" value="MDI5974053.1"/>
    <property type="molecule type" value="Genomic_DNA"/>
</dbReference>
<dbReference type="RefSeq" id="WP_271312434.1">
    <property type="nucleotide sequence ID" value="NZ_JABXJJ020000059.1"/>
</dbReference>
<name>A0AA90KBS0_9ACTN</name>
<dbReference type="InterPro" id="IPR011990">
    <property type="entry name" value="TPR-like_helical_dom_sf"/>
</dbReference>
<dbReference type="Gene3D" id="1.25.40.10">
    <property type="entry name" value="Tetratricopeptide repeat domain"/>
    <property type="match status" value="1"/>
</dbReference>
<reference evidence="1" key="1">
    <citation type="submission" date="2023-05" db="EMBL/GenBank/DDBJ databases">
        <title>Streptantibioticus silvisoli sp. nov., acidotolerant actinomycetes 1 from pine litter.</title>
        <authorList>
            <person name="Swiecimska M."/>
            <person name="Golinska P."/>
            <person name="Sangal V."/>
            <person name="Wachnowicz B."/>
            <person name="Goodfellow M."/>
        </authorList>
    </citation>
    <scope>NUCLEOTIDE SEQUENCE</scope>
    <source>
        <strain evidence="1">SL13</strain>
    </source>
</reference>
<evidence type="ECO:0000313" key="1">
    <source>
        <dbReference type="EMBL" id="MDI5974053.1"/>
    </source>
</evidence>
<sequence length="437" mass="47341">MDGTAQLKGAGVRKPNTTFRRLREQEWKVSRTEAARKIVAKSVELGEPVECSARTVAFWENGETACPRAIYQRILHALTGRDAAELGFTPNWTKAAPTPDAEAPPQENDMNRRHLLLAAGAAVLLPAVDAERPAERLGEPHLTALLDAEQRLYDQDRAHGSAQLSREATAALHRAHGWLRHGRYDETTGRRLHTATGMLSVAAGWLALDSGRTADARSLYTEALVSARQADDPGLEAHAFACLSLLATSAGRPREAVATAEAAQHAATGLGSPRWLSLLHMREARAWALQGDRTLTERALGHAHDLYAHGTRGADPAWLEFYVPGELTGLESLCRADLGQYERAGAGAEQAVTLFGSGHARNRALYTADIALHHARKPTPDLDAATNAAHRALAHLADVRSDRLERALRDIAGTLVPHHDTAEVADYLNAYREAVPA</sequence>
<gene>
    <name evidence="1" type="ORF">POF50_032710</name>
</gene>
<comment type="caution">
    <text evidence="1">The sequence shown here is derived from an EMBL/GenBank/DDBJ whole genome shotgun (WGS) entry which is preliminary data.</text>
</comment>
<protein>
    <recommendedName>
        <fullName evidence="2">XRE family transcriptional regulator</fullName>
    </recommendedName>
</protein>
<evidence type="ECO:0008006" key="2">
    <source>
        <dbReference type="Google" id="ProtNLM"/>
    </source>
</evidence>
<dbReference type="SUPFAM" id="SSF48452">
    <property type="entry name" value="TPR-like"/>
    <property type="match status" value="1"/>
</dbReference>